<name>W6JLN7_9POXV</name>
<feature type="domain" description="Glycylpeptide N-tetradecanoyltransferase N-terminal" evidence="5">
    <location>
        <begin position="42"/>
        <end position="155"/>
    </location>
</feature>
<accession>W6JLN7</accession>
<dbReference type="EMBL" id="AP013055">
    <property type="protein sequence ID" value="BAO49566.1"/>
    <property type="molecule type" value="Genomic_DNA"/>
</dbReference>
<dbReference type="SUPFAM" id="SSF55729">
    <property type="entry name" value="Acyl-CoA N-acyltransferases (Nat)"/>
    <property type="match status" value="1"/>
</dbReference>
<evidence type="ECO:0000313" key="7">
    <source>
        <dbReference type="Proteomes" id="UP000174145"/>
    </source>
</evidence>
<proteinExistence type="inferred from homology"/>
<evidence type="ECO:0000256" key="4">
    <source>
        <dbReference type="ARBA" id="ARBA00023315"/>
    </source>
</evidence>
<dbReference type="EC" id="2.3.1.97" evidence="2"/>
<keyword evidence="4" id="KW-0012">Acyltransferase</keyword>
<evidence type="ECO:0000313" key="6">
    <source>
        <dbReference type="EMBL" id="BAO49566.1"/>
    </source>
</evidence>
<keyword evidence="3 6" id="KW-0808">Transferase</keyword>
<reference evidence="6 7" key="1">
    <citation type="journal article" date="2014" name="Virology">
        <title>The complete genome sequence of the Alphaentomopoxvirus Anomala cuprea entomopoxvirus, including its terminal hairpin loop sequences, suggests a potentially unique mode of apoptosis inhibition and mode of DNA replication.</title>
        <authorList>
            <person name="Mitsuhashi W."/>
            <person name="Miyamoto K."/>
            <person name="Wada S."/>
        </authorList>
    </citation>
    <scope>NUCLEOTIDE SEQUENCE [LARGE SCALE GENOMIC DNA]</scope>
    <source>
        <strain evidence="6">CV6M</strain>
    </source>
</reference>
<evidence type="ECO:0000256" key="1">
    <source>
        <dbReference type="ARBA" id="ARBA00009469"/>
    </source>
</evidence>
<evidence type="ECO:0000256" key="2">
    <source>
        <dbReference type="ARBA" id="ARBA00012923"/>
    </source>
</evidence>
<evidence type="ECO:0000256" key="3">
    <source>
        <dbReference type="ARBA" id="ARBA00022679"/>
    </source>
</evidence>
<dbReference type="InterPro" id="IPR022676">
    <property type="entry name" value="NMT_N"/>
</dbReference>
<dbReference type="InterPro" id="IPR016181">
    <property type="entry name" value="Acyl_CoA_acyltransferase"/>
</dbReference>
<sequence length="296" mass="36045">MNSKYWKYKSINTINTNLNNIINYHDPEKNVTQLYDDKYNIQYINENNIIDLKNHLDKYYNYIFSLEQLKWLVFNPFTNYKYNILLYDNEILIGSIIGIKKKIKLKNKTYDCIHVTLLCISKQYRNKYLHCYMIDQLMNNIRQDNILLALFNTTKPIKNLIYFKIYNTYIIKNISYVSITYTNFDFNMLNDRQEDLYFIYTKDEYDYWFDNNFIIKIINKNNFMAFMKIGCKTQNGIININLLIESYKCTNIHNVPNNSIIYNNYNSINTYELESKLYLYIYNYYFDNINTNICLF</sequence>
<dbReference type="RefSeq" id="YP_009001679.1">
    <property type="nucleotide sequence ID" value="NC_023426.1"/>
</dbReference>
<protein>
    <recommendedName>
        <fullName evidence="2">glycylpeptide N-tetradecanoyltransferase</fullName>
        <ecNumber evidence="2">2.3.1.97</ecNumber>
    </recommendedName>
</protein>
<keyword evidence="7" id="KW-1185">Reference proteome</keyword>
<dbReference type="Gene3D" id="3.40.630.30">
    <property type="match status" value="1"/>
</dbReference>
<evidence type="ECO:0000259" key="5">
    <source>
        <dbReference type="Pfam" id="PF01233"/>
    </source>
</evidence>
<organism evidence="6 7">
    <name type="scientific">Alphaentomopoxvirus acuprea</name>
    <dbReference type="NCBI Taxonomy" id="62099"/>
    <lineage>
        <taxon>Viruses</taxon>
        <taxon>Varidnaviria</taxon>
        <taxon>Bamfordvirae</taxon>
        <taxon>Nucleocytoviricota</taxon>
        <taxon>Pokkesviricetes</taxon>
        <taxon>Chitovirales</taxon>
        <taxon>Poxviridae</taxon>
        <taxon>Entomopoxvirinae</taxon>
        <taxon>Alphaentomopoxvirus</taxon>
    </lineage>
</organism>
<dbReference type="Proteomes" id="UP000174145">
    <property type="component" value="Segment"/>
</dbReference>
<dbReference type="KEGG" id="vg:18263635"/>
<comment type="similarity">
    <text evidence="1">Belongs to the NMT family.</text>
</comment>
<dbReference type="GO" id="GO:0004379">
    <property type="term" value="F:glycylpeptide N-tetradecanoyltransferase activity"/>
    <property type="evidence" value="ECO:0007669"/>
    <property type="project" value="UniProtKB-EC"/>
</dbReference>
<dbReference type="GeneID" id="18263635"/>
<dbReference type="Pfam" id="PF01233">
    <property type="entry name" value="NMT"/>
    <property type="match status" value="1"/>
</dbReference>
<dbReference type="OrthoDB" id="16550at10239"/>